<accession>A0A9J6EYF7</accession>
<name>A0A9J6EYF7_RHIMP</name>
<protein>
    <submittedName>
        <fullName evidence="1">Uncharacterized protein</fullName>
    </submittedName>
</protein>
<organism evidence="1 2">
    <name type="scientific">Rhipicephalus microplus</name>
    <name type="common">Cattle tick</name>
    <name type="synonym">Boophilus microplus</name>
    <dbReference type="NCBI Taxonomy" id="6941"/>
    <lineage>
        <taxon>Eukaryota</taxon>
        <taxon>Metazoa</taxon>
        <taxon>Ecdysozoa</taxon>
        <taxon>Arthropoda</taxon>
        <taxon>Chelicerata</taxon>
        <taxon>Arachnida</taxon>
        <taxon>Acari</taxon>
        <taxon>Parasitiformes</taxon>
        <taxon>Ixodida</taxon>
        <taxon>Ixodoidea</taxon>
        <taxon>Ixodidae</taxon>
        <taxon>Rhipicephalinae</taxon>
        <taxon>Rhipicephalus</taxon>
        <taxon>Boophilus</taxon>
    </lineage>
</organism>
<dbReference type="Proteomes" id="UP000821866">
    <property type="component" value="Chromosome 1"/>
</dbReference>
<proteinExistence type="predicted"/>
<reference evidence="1" key="1">
    <citation type="journal article" date="2020" name="Cell">
        <title>Large-Scale Comparative Analyses of Tick Genomes Elucidate Their Genetic Diversity and Vector Capacities.</title>
        <authorList>
            <consortium name="Tick Genome and Microbiome Consortium (TIGMIC)"/>
            <person name="Jia N."/>
            <person name="Wang J."/>
            <person name="Shi W."/>
            <person name="Du L."/>
            <person name="Sun Y."/>
            <person name="Zhan W."/>
            <person name="Jiang J.F."/>
            <person name="Wang Q."/>
            <person name="Zhang B."/>
            <person name="Ji P."/>
            <person name="Bell-Sakyi L."/>
            <person name="Cui X.M."/>
            <person name="Yuan T.T."/>
            <person name="Jiang B.G."/>
            <person name="Yang W.F."/>
            <person name="Lam T.T."/>
            <person name="Chang Q.C."/>
            <person name="Ding S.J."/>
            <person name="Wang X.J."/>
            <person name="Zhu J.G."/>
            <person name="Ruan X.D."/>
            <person name="Zhao L."/>
            <person name="Wei J.T."/>
            <person name="Ye R.Z."/>
            <person name="Que T.C."/>
            <person name="Du C.H."/>
            <person name="Zhou Y.H."/>
            <person name="Cheng J.X."/>
            <person name="Dai P.F."/>
            <person name="Guo W.B."/>
            <person name="Han X.H."/>
            <person name="Huang E.J."/>
            <person name="Li L.F."/>
            <person name="Wei W."/>
            <person name="Gao Y.C."/>
            <person name="Liu J.Z."/>
            <person name="Shao H.Z."/>
            <person name="Wang X."/>
            <person name="Wang C.C."/>
            <person name="Yang T.C."/>
            <person name="Huo Q.B."/>
            <person name="Li W."/>
            <person name="Chen H.Y."/>
            <person name="Chen S.E."/>
            <person name="Zhou L.G."/>
            <person name="Ni X.B."/>
            <person name="Tian J.H."/>
            <person name="Sheng Y."/>
            <person name="Liu T."/>
            <person name="Pan Y.S."/>
            <person name="Xia L.Y."/>
            <person name="Li J."/>
            <person name="Zhao F."/>
            <person name="Cao W.C."/>
        </authorList>
    </citation>
    <scope>NUCLEOTIDE SEQUENCE</scope>
    <source>
        <strain evidence="1">Rmic-2018</strain>
    </source>
</reference>
<reference evidence="1" key="2">
    <citation type="submission" date="2021-09" db="EMBL/GenBank/DDBJ databases">
        <authorList>
            <person name="Jia N."/>
            <person name="Wang J."/>
            <person name="Shi W."/>
            <person name="Du L."/>
            <person name="Sun Y."/>
            <person name="Zhan W."/>
            <person name="Jiang J."/>
            <person name="Wang Q."/>
            <person name="Zhang B."/>
            <person name="Ji P."/>
            <person name="Sakyi L.B."/>
            <person name="Cui X."/>
            <person name="Yuan T."/>
            <person name="Jiang B."/>
            <person name="Yang W."/>
            <person name="Lam T.T.-Y."/>
            <person name="Chang Q."/>
            <person name="Ding S."/>
            <person name="Wang X."/>
            <person name="Zhu J."/>
            <person name="Ruan X."/>
            <person name="Zhao L."/>
            <person name="Wei J."/>
            <person name="Que T."/>
            <person name="Du C."/>
            <person name="Cheng J."/>
            <person name="Dai P."/>
            <person name="Han X."/>
            <person name="Huang E."/>
            <person name="Gao Y."/>
            <person name="Liu J."/>
            <person name="Shao H."/>
            <person name="Ye R."/>
            <person name="Li L."/>
            <person name="Wei W."/>
            <person name="Wang X."/>
            <person name="Wang C."/>
            <person name="Huo Q."/>
            <person name="Li W."/>
            <person name="Guo W."/>
            <person name="Chen H."/>
            <person name="Chen S."/>
            <person name="Zhou L."/>
            <person name="Zhou L."/>
            <person name="Ni X."/>
            <person name="Tian J."/>
            <person name="Zhou Y."/>
            <person name="Sheng Y."/>
            <person name="Liu T."/>
            <person name="Pan Y."/>
            <person name="Xia L."/>
            <person name="Li J."/>
            <person name="Zhao F."/>
            <person name="Cao W."/>
        </authorList>
    </citation>
    <scope>NUCLEOTIDE SEQUENCE</scope>
    <source>
        <strain evidence="1">Rmic-2018</strain>
        <tissue evidence="1">Larvae</tissue>
    </source>
</reference>
<dbReference type="AlphaFoldDB" id="A0A9J6EYF7"/>
<sequence>MGKPVSHEVLGFSLEVSTIDDITSPLKNLESLHLCGGGPTAKEYLHAQLECGFVDVCGRWRHRKCAQVLPANGACQRCAGPSDNLRVHQAGHCSGSKEKEPA</sequence>
<dbReference type="EMBL" id="JABSTU010000001">
    <property type="protein sequence ID" value="KAH8039335.1"/>
    <property type="molecule type" value="Genomic_DNA"/>
</dbReference>
<evidence type="ECO:0000313" key="2">
    <source>
        <dbReference type="Proteomes" id="UP000821866"/>
    </source>
</evidence>
<comment type="caution">
    <text evidence="1">The sequence shown here is derived from an EMBL/GenBank/DDBJ whole genome shotgun (WGS) entry which is preliminary data.</text>
</comment>
<evidence type="ECO:0000313" key="1">
    <source>
        <dbReference type="EMBL" id="KAH8039335.1"/>
    </source>
</evidence>
<keyword evidence="2" id="KW-1185">Reference proteome</keyword>
<gene>
    <name evidence="1" type="ORF">HPB51_005665</name>
</gene>